<reference evidence="2 3" key="1">
    <citation type="submission" date="2016-07" db="EMBL/GenBank/DDBJ databases">
        <title>Pervasive Adenine N6-methylation of Active Genes in Fungi.</title>
        <authorList>
            <consortium name="DOE Joint Genome Institute"/>
            <person name="Mondo S.J."/>
            <person name="Dannebaum R.O."/>
            <person name="Kuo R.C."/>
            <person name="Labutti K."/>
            <person name="Haridas S."/>
            <person name="Kuo A."/>
            <person name="Salamov A."/>
            <person name="Ahrendt S.R."/>
            <person name="Lipzen A."/>
            <person name="Sullivan W."/>
            <person name="Andreopoulos W.B."/>
            <person name="Clum A."/>
            <person name="Lindquist E."/>
            <person name="Daum C."/>
            <person name="Ramamoorthy G.K."/>
            <person name="Gryganskyi A."/>
            <person name="Culley D."/>
            <person name="Magnuson J.K."/>
            <person name="James T.Y."/>
            <person name="O'Malley M.A."/>
            <person name="Stajich J.E."/>
            <person name="Spatafora J.W."/>
            <person name="Visel A."/>
            <person name="Grigoriev I.V."/>
        </authorList>
    </citation>
    <scope>NUCLEOTIDE SEQUENCE [LARGE SCALE GENOMIC DNA]</scope>
    <source>
        <strain evidence="2 3">CBS 129021</strain>
    </source>
</reference>
<dbReference type="InParanoid" id="A0A1Y2E7V0"/>
<organism evidence="2 3">
    <name type="scientific">Pseudomassariella vexata</name>
    <dbReference type="NCBI Taxonomy" id="1141098"/>
    <lineage>
        <taxon>Eukaryota</taxon>
        <taxon>Fungi</taxon>
        <taxon>Dikarya</taxon>
        <taxon>Ascomycota</taxon>
        <taxon>Pezizomycotina</taxon>
        <taxon>Sordariomycetes</taxon>
        <taxon>Xylariomycetidae</taxon>
        <taxon>Amphisphaeriales</taxon>
        <taxon>Pseudomassariaceae</taxon>
        <taxon>Pseudomassariella</taxon>
    </lineage>
</organism>
<evidence type="ECO:0000313" key="2">
    <source>
        <dbReference type="EMBL" id="ORY67620.1"/>
    </source>
</evidence>
<dbReference type="AlphaFoldDB" id="A0A1Y2E7V0"/>
<name>A0A1Y2E7V0_9PEZI</name>
<gene>
    <name evidence="2" type="ORF">BCR38DRAFT_407578</name>
</gene>
<dbReference type="GeneID" id="63774393"/>
<feature type="compositionally biased region" description="Low complexity" evidence="1">
    <location>
        <begin position="64"/>
        <end position="78"/>
    </location>
</feature>
<keyword evidence="3" id="KW-1185">Reference proteome</keyword>
<dbReference type="RefSeq" id="XP_040718244.1">
    <property type="nucleotide sequence ID" value="XM_040858181.1"/>
</dbReference>
<dbReference type="EMBL" id="MCFJ01000004">
    <property type="protein sequence ID" value="ORY67620.1"/>
    <property type="molecule type" value="Genomic_DNA"/>
</dbReference>
<protein>
    <submittedName>
        <fullName evidence="2">Uncharacterized protein</fullName>
    </submittedName>
</protein>
<dbReference type="Proteomes" id="UP000193689">
    <property type="component" value="Unassembled WGS sequence"/>
</dbReference>
<proteinExistence type="predicted"/>
<comment type="caution">
    <text evidence="2">The sequence shown here is derived from an EMBL/GenBank/DDBJ whole genome shotgun (WGS) entry which is preliminary data.</text>
</comment>
<evidence type="ECO:0000256" key="1">
    <source>
        <dbReference type="SAM" id="MobiDB-lite"/>
    </source>
</evidence>
<accession>A0A1Y2E7V0</accession>
<evidence type="ECO:0000313" key="3">
    <source>
        <dbReference type="Proteomes" id="UP000193689"/>
    </source>
</evidence>
<sequence length="174" mass="19212">MQTSDQTPEIYRLPRANCHTGTPAWPAPGISRKPTCPSMPFLLRCFAWQSGVPGGSPKVGGPGSRPSLLKIPSSLTSSRRSRTPSSRDKRPGLVEPLSATLRKRADCWRQLDDHMKLAFVSGQPQGVFKKRRGSDHESRACKIFDYHHLGHELETLCLDIDSTSSRSIATFSTP</sequence>
<feature type="region of interest" description="Disordered" evidence="1">
    <location>
        <begin position="55"/>
        <end position="95"/>
    </location>
</feature>